<feature type="domain" description="Tyr recombinase" evidence="3">
    <location>
        <begin position="471"/>
        <end position="683"/>
    </location>
</feature>
<keyword evidence="1" id="KW-0233">DNA recombination</keyword>
<dbReference type="GO" id="GO:0003677">
    <property type="term" value="F:DNA binding"/>
    <property type="evidence" value="ECO:0007669"/>
    <property type="project" value="InterPro"/>
</dbReference>
<gene>
    <name evidence="4" type="ORF">D7003_09685</name>
</gene>
<evidence type="ECO:0000313" key="5">
    <source>
        <dbReference type="Proteomes" id="UP000273807"/>
    </source>
</evidence>
<evidence type="ECO:0000313" key="4">
    <source>
        <dbReference type="EMBL" id="RNL55672.1"/>
    </source>
</evidence>
<sequence length="811" mass="90803">MTRTTSRSCSVVKGLKHPEQRHLEPASPGKTRPRNVITAAPATPPAVPPQPQGDLETATLETISGLVDTIWPRSQPRCSLRRAGLRWLLGYLEGHPGRSWQQRWVASGLNDGDRRIRELTTGDPRLDGELGHALLLLCCLRVIRPSLAAFRVNSFVRYHEHFEVAQNDPDLERFLALVDGHEASAHFKRCARFDVAAALTTQGIAFADLSAEALLHYAIATREGGWGGGYESYVGHLAWKVMAESGHFPAHVPATLRGAKRAPAMTPAELVDWHNITDPDIHALFVAYLTRRSHDIDYSTLRDIAADLCGKFWTGVRKVNPAQADLVLAPEDYHSWRAVLEIRGDGQPRLSADGVLTTIRAFYLDIQGWAAQEPERWARWVAPCPIGSRETRSQAKSKRRAKERMDGRIRLLQPLLPAFVAAVTARRDHLHDLLNAATDAKPDQVLTVGAKNYRRLFTAGDARHAERHGHANIRVLDESTGRKLNVTFTEDSAFWQWATVETLRYTGLRCEELLELSQLSIRQYARPHGEVVALLVVAPSKTDRERVIPMTAELFHVVATIIRRLTRNRPSVPLATRYDPYERITSEPQPFLFQRTIGQRTEVINPGSLRAELGKLSDALAVEHPELAGCRFTPHDFRRLFATDLVNHGLPIHIGAALLGHLDVQTTHGYVTVFQEDVIRHYQTHLAGRRAARAAREYRAPSTTEWAEFEEHFDKRKVELGNCGRPYATPCEHEHACIRCPLLQVDPGMIGRLDEIKTDLIARSELAKTKGWLGELEGIDLTLQFLQDKRADAQRLAGLGPITLGMPVVRS</sequence>
<dbReference type="PANTHER" id="PTHR30349">
    <property type="entry name" value="PHAGE INTEGRASE-RELATED"/>
    <property type="match status" value="1"/>
</dbReference>
<evidence type="ECO:0000259" key="3">
    <source>
        <dbReference type="PROSITE" id="PS51898"/>
    </source>
</evidence>
<dbReference type="AlphaFoldDB" id="A0A3N0C0F8"/>
<dbReference type="InterPro" id="IPR002104">
    <property type="entry name" value="Integrase_catalytic"/>
</dbReference>
<evidence type="ECO:0000256" key="1">
    <source>
        <dbReference type="ARBA" id="ARBA00023172"/>
    </source>
</evidence>
<dbReference type="OrthoDB" id="7476432at2"/>
<protein>
    <submittedName>
        <fullName evidence="4">Site-specific integrase</fullName>
    </submittedName>
</protein>
<dbReference type="Pfam" id="PF00589">
    <property type="entry name" value="Phage_integrase"/>
    <property type="match status" value="1"/>
</dbReference>
<dbReference type="InterPro" id="IPR011010">
    <property type="entry name" value="DNA_brk_join_enz"/>
</dbReference>
<feature type="region of interest" description="Disordered" evidence="2">
    <location>
        <begin position="1"/>
        <end position="52"/>
    </location>
</feature>
<proteinExistence type="predicted"/>
<dbReference type="PROSITE" id="PS51898">
    <property type="entry name" value="TYR_RECOMBINASE"/>
    <property type="match status" value="1"/>
</dbReference>
<comment type="caution">
    <text evidence="4">The sequence shown here is derived from an EMBL/GenBank/DDBJ whole genome shotgun (WGS) entry which is preliminary data.</text>
</comment>
<dbReference type="Gene3D" id="1.10.443.10">
    <property type="entry name" value="Intergrase catalytic core"/>
    <property type="match status" value="1"/>
</dbReference>
<dbReference type="SUPFAM" id="SSF56349">
    <property type="entry name" value="DNA breaking-rejoining enzymes"/>
    <property type="match status" value="1"/>
</dbReference>
<evidence type="ECO:0000256" key="2">
    <source>
        <dbReference type="SAM" id="MobiDB-lite"/>
    </source>
</evidence>
<dbReference type="GO" id="GO:0015074">
    <property type="term" value="P:DNA integration"/>
    <property type="evidence" value="ECO:0007669"/>
    <property type="project" value="InterPro"/>
</dbReference>
<dbReference type="GO" id="GO:0006310">
    <property type="term" value="P:DNA recombination"/>
    <property type="evidence" value="ECO:0007669"/>
    <property type="project" value="UniProtKB-KW"/>
</dbReference>
<dbReference type="InterPro" id="IPR013762">
    <property type="entry name" value="Integrase-like_cat_sf"/>
</dbReference>
<dbReference type="InterPro" id="IPR050090">
    <property type="entry name" value="Tyrosine_recombinase_XerCD"/>
</dbReference>
<dbReference type="Proteomes" id="UP000273807">
    <property type="component" value="Unassembled WGS sequence"/>
</dbReference>
<feature type="compositionally biased region" description="Pro residues" evidence="2">
    <location>
        <begin position="42"/>
        <end position="51"/>
    </location>
</feature>
<reference evidence="4 5" key="1">
    <citation type="submission" date="2018-10" db="EMBL/GenBank/DDBJ databases">
        <title>Genome sequencing of Arthrobacter oryzae TNB02.</title>
        <authorList>
            <person name="Cho Y.-J."/>
            <person name="Cho A."/>
            <person name="Kim O.-S."/>
        </authorList>
    </citation>
    <scope>NUCLEOTIDE SEQUENCE [LARGE SCALE GENOMIC DNA]</scope>
    <source>
        <strain evidence="4 5">TNB02</strain>
    </source>
</reference>
<dbReference type="EMBL" id="RBED01000091">
    <property type="protein sequence ID" value="RNL55672.1"/>
    <property type="molecule type" value="Genomic_DNA"/>
</dbReference>
<keyword evidence="5" id="KW-1185">Reference proteome</keyword>
<organism evidence="4 5">
    <name type="scientific">Arthrobacter oryzae</name>
    <dbReference type="NCBI Taxonomy" id="409290"/>
    <lineage>
        <taxon>Bacteria</taxon>
        <taxon>Bacillati</taxon>
        <taxon>Actinomycetota</taxon>
        <taxon>Actinomycetes</taxon>
        <taxon>Micrococcales</taxon>
        <taxon>Micrococcaceae</taxon>
        <taxon>Arthrobacter</taxon>
    </lineage>
</organism>
<dbReference type="PANTHER" id="PTHR30349:SF64">
    <property type="entry name" value="PROPHAGE INTEGRASE INTD-RELATED"/>
    <property type="match status" value="1"/>
</dbReference>
<dbReference type="CDD" id="cd00397">
    <property type="entry name" value="DNA_BRE_C"/>
    <property type="match status" value="1"/>
</dbReference>
<accession>A0A3N0C0F8</accession>
<name>A0A3N0C0F8_9MICC</name>